<feature type="compositionally biased region" description="Polar residues" evidence="2">
    <location>
        <begin position="891"/>
        <end position="905"/>
    </location>
</feature>
<feature type="compositionally biased region" description="Polar residues" evidence="2">
    <location>
        <begin position="1306"/>
        <end position="1315"/>
    </location>
</feature>
<comment type="caution">
    <text evidence="3">The sequence shown here is derived from an EMBL/GenBank/DDBJ whole genome shotgun (WGS) entry which is preliminary data.</text>
</comment>
<reference evidence="3" key="1">
    <citation type="submission" date="2020-06" db="EMBL/GenBank/DDBJ databases">
        <authorList>
            <consortium name="Plant Systems Biology data submission"/>
        </authorList>
    </citation>
    <scope>NUCLEOTIDE SEQUENCE</scope>
    <source>
        <strain evidence="3">D6</strain>
    </source>
</reference>
<feature type="compositionally biased region" description="Polar residues" evidence="2">
    <location>
        <begin position="1182"/>
        <end position="1198"/>
    </location>
</feature>
<name>A0A9N8DW31_9STRA</name>
<feature type="compositionally biased region" description="Basic and acidic residues" evidence="2">
    <location>
        <begin position="712"/>
        <end position="723"/>
    </location>
</feature>
<protein>
    <submittedName>
        <fullName evidence="3">Uncharacterized protein</fullName>
    </submittedName>
</protein>
<feature type="compositionally biased region" description="Basic and acidic residues" evidence="2">
    <location>
        <begin position="1283"/>
        <end position="1299"/>
    </location>
</feature>
<feature type="region of interest" description="Disordered" evidence="2">
    <location>
        <begin position="843"/>
        <end position="948"/>
    </location>
</feature>
<feature type="compositionally biased region" description="Low complexity" evidence="2">
    <location>
        <begin position="1499"/>
        <end position="1531"/>
    </location>
</feature>
<feature type="region of interest" description="Disordered" evidence="2">
    <location>
        <begin position="175"/>
        <end position="235"/>
    </location>
</feature>
<feature type="compositionally biased region" description="Basic residues" evidence="2">
    <location>
        <begin position="516"/>
        <end position="529"/>
    </location>
</feature>
<evidence type="ECO:0000256" key="2">
    <source>
        <dbReference type="SAM" id="MobiDB-lite"/>
    </source>
</evidence>
<feature type="region of interest" description="Disordered" evidence="2">
    <location>
        <begin position="84"/>
        <end position="104"/>
    </location>
</feature>
<feature type="region of interest" description="Disordered" evidence="2">
    <location>
        <begin position="1499"/>
        <end position="1532"/>
    </location>
</feature>
<feature type="region of interest" description="Disordered" evidence="2">
    <location>
        <begin position="1"/>
        <end position="26"/>
    </location>
</feature>
<feature type="region of interest" description="Disordered" evidence="2">
    <location>
        <begin position="508"/>
        <end position="534"/>
    </location>
</feature>
<feature type="region of interest" description="Disordered" evidence="2">
    <location>
        <begin position="141"/>
        <end position="163"/>
    </location>
</feature>
<feature type="region of interest" description="Disordered" evidence="2">
    <location>
        <begin position="1040"/>
        <end position="1132"/>
    </location>
</feature>
<feature type="region of interest" description="Disordered" evidence="2">
    <location>
        <begin position="1568"/>
        <end position="1603"/>
    </location>
</feature>
<feature type="compositionally biased region" description="Low complexity" evidence="2">
    <location>
        <begin position="368"/>
        <end position="379"/>
    </location>
</feature>
<feature type="compositionally biased region" description="Polar residues" evidence="2">
    <location>
        <begin position="175"/>
        <end position="198"/>
    </location>
</feature>
<dbReference type="Proteomes" id="UP001153069">
    <property type="component" value="Unassembled WGS sequence"/>
</dbReference>
<feature type="compositionally biased region" description="Basic and acidic residues" evidence="2">
    <location>
        <begin position="1580"/>
        <end position="1598"/>
    </location>
</feature>
<feature type="compositionally biased region" description="Polar residues" evidence="2">
    <location>
        <begin position="869"/>
        <end position="880"/>
    </location>
</feature>
<sequence length="1709" mass="186776">MVATGKAEPNKRHDKAPATPTTPVEKPVKIVVKRNEAAVASGAGIINTETGVSRPSFHPPIPQTSSAVRLDLSGSATSAFRVVEPREGRRKSFTPTSLPVAPRDVPRGAMVRRTSSDDSGLVAVSRRISAQLNTKPITPVPLAGRSMIAPPKPTTSFRRQGRYSGPADAAIEDASANNSFSSPGPSEATINSSNTSTGIVKVTPRHLITSNKQRHSPIKETPNSPSTPVIANTSGSGWLQHQKEPFQRILPVSPPVSPRQHMLSGMTLPQVQTSPGRPCQSPPMSPPLSPLELDGSIVASIDSSDCMGQHLSGPSTSPPMSPFQADAMLAKLNKDAHLVPVSPPISTLKVSCSPSMMESALSIPLPMTPTTPSSGITPTHPEKPRHIIDRVQPRDLVPKHDHQDSSNKTRQKESASSPRPMSPPLLNRTKIANKSAWLQHSKEPYQLEQQEIMAQHHQQPTSPPISDANFVTSSEVGAASMDLMTISPTSSSRPTLKMTKTLLEELRQSQTGKAISRQKRKKKKRKASSSRRERLLMSQLHNAQQVVRIILKGTGDPNIESMDFGPQACYEAIRVYALLKIESEGCLAQLKNSKQQLKELYCEWKSLRKEMQEEHHNRASQANTIVTHDSLAVLQQLLSDDESIYIEEDNTMDNDDCATVTTKGAASFAMSVKVDQEKDLVKAIGTLYREMQHELEDMRSVWQDQRAQQRKRQLEGEKERRVEADEDPLFPPARLDDNNNQSSNNSDHAEKQLPPINPLEENDSFLLAKIEELTAQIETMQNDRVILSGFMDQLAQEVIRADAAESHFEADLGIAKGTVLVHPEDWTTFGDTFPIHRVNELDEEASVKDGGDAVGSPSLKENDLAHPPDTNTPDDSTAEQSSKEKALEQEAFTTPVKSNQSNIQKESVWRRSGQFHASYDSDADMNLPVNLPRSRGASFDRDTPSDIHEEDLGSKLEEKLNKLQIFREDKDEDDDINSFGSLEQSISSMVSFDSFLARRRFSEPTISSLTRSKLHGALLCRKTKDSKKSTLAREGEALFGKSDSSAGFEKSVLSDEESKMSYSASQDGGGKRPPVLDSQLTRKLESPSLGLQMSLPRKVPSMSVDQTDESALSRPSSPEGTDDTDPNKGYVRLCSKLLQSEEELRQTKVQLSLLDQKQKQLVSELHNAKAEARKWEGVSRNPAGSSASCRDIESVSSNRESKPQAKEEPTSVLVRSHEDTNETEPCHEKQESAKKDECPTTERKEALEDVITEEGMKVENGSLAGNENAAQEVELNSPSTNAENKEDGGATNERVHPEGTVESEGGTASDSTNESGEMVPVPANDSTSTSNKEGKAESSTAKTIWKKASGMNSMFVVMNGRTPSAEIEALRLQAANQNTQDAVPASRPSINHKAGGDIEVKLLEKAEECERLTSQVTCLAEQLEQQMSNVTRLEAEAAGHVRERKATENLTQQQSKLIQALRTERDLSQRIVVQRTGELAKSREQIEVLKAKINQLQGDMMDSSSDGSEGRSTSGASGSALSSSPRMSSGAVKARVEGIRTLFSRGKRLASVVGNNKQDKKNLLYAPMEGDCHDEDEDLDVSKETDGDQDRQPTKKQDTGMVPTADGAFGVVPAPSGGSVIGSIGGDGQDMMVVVVKTESEEDESTATSVATGAAVPFVQFQRKNSMDFSAREDIELTAIHSLTKRIEELEDENARLRRSGTGQQERRE</sequence>
<feature type="region of interest" description="Disordered" evidence="2">
    <location>
        <begin position="1165"/>
        <end position="1344"/>
    </location>
</feature>
<feature type="compositionally biased region" description="Basic and acidic residues" evidence="2">
    <location>
        <begin position="380"/>
        <end position="413"/>
    </location>
</feature>
<feature type="compositionally biased region" description="Polar residues" evidence="2">
    <location>
        <begin position="1324"/>
        <end position="1342"/>
    </location>
</feature>
<gene>
    <name evidence="3" type="ORF">SEMRO_290_G109290.1</name>
</gene>
<feature type="compositionally biased region" description="Basic and acidic residues" evidence="2">
    <location>
        <begin position="1199"/>
        <end position="1247"/>
    </location>
</feature>
<evidence type="ECO:0000313" key="3">
    <source>
        <dbReference type="EMBL" id="CAB9507049.1"/>
    </source>
</evidence>
<organism evidence="3 4">
    <name type="scientific">Seminavis robusta</name>
    <dbReference type="NCBI Taxonomy" id="568900"/>
    <lineage>
        <taxon>Eukaryota</taxon>
        <taxon>Sar</taxon>
        <taxon>Stramenopiles</taxon>
        <taxon>Ochrophyta</taxon>
        <taxon>Bacillariophyta</taxon>
        <taxon>Bacillariophyceae</taxon>
        <taxon>Bacillariophycidae</taxon>
        <taxon>Naviculales</taxon>
        <taxon>Naviculaceae</taxon>
        <taxon>Seminavis</taxon>
    </lineage>
</organism>
<proteinExistence type="predicted"/>
<feature type="region of interest" description="Disordered" evidence="2">
    <location>
        <begin position="702"/>
        <end position="758"/>
    </location>
</feature>
<feature type="compositionally biased region" description="Basic and acidic residues" evidence="2">
    <location>
        <begin position="1166"/>
        <end position="1177"/>
    </location>
</feature>
<keyword evidence="1" id="KW-0175">Coiled coil</keyword>
<feature type="compositionally biased region" description="Polar residues" evidence="2">
    <location>
        <begin position="221"/>
        <end position="235"/>
    </location>
</feature>
<accession>A0A9N8DW31</accession>
<feature type="compositionally biased region" description="Polar residues" evidence="2">
    <location>
        <begin position="1263"/>
        <end position="1282"/>
    </location>
</feature>
<feature type="region of interest" description="Disordered" evidence="2">
    <location>
        <begin position="1688"/>
        <end position="1709"/>
    </location>
</feature>
<feature type="compositionally biased region" description="Basic and acidic residues" evidence="2">
    <location>
        <begin position="938"/>
        <end position="948"/>
    </location>
</feature>
<evidence type="ECO:0000256" key="1">
    <source>
        <dbReference type="SAM" id="Coils"/>
    </source>
</evidence>
<feature type="compositionally biased region" description="Polar residues" evidence="2">
    <location>
        <begin position="1103"/>
        <end position="1119"/>
    </location>
</feature>
<feature type="coiled-coil region" evidence="1">
    <location>
        <begin position="1409"/>
        <end position="1443"/>
    </location>
</feature>
<dbReference type="EMBL" id="CAICTM010000289">
    <property type="protein sequence ID" value="CAB9507049.1"/>
    <property type="molecule type" value="Genomic_DNA"/>
</dbReference>
<keyword evidence="4" id="KW-1185">Reference proteome</keyword>
<feature type="region of interest" description="Disordered" evidence="2">
    <location>
        <begin position="362"/>
        <end position="426"/>
    </location>
</feature>
<evidence type="ECO:0000313" key="4">
    <source>
        <dbReference type="Proteomes" id="UP001153069"/>
    </source>
</evidence>